<comment type="caution">
    <text evidence="1">The sequence shown here is derived from an EMBL/GenBank/DDBJ whole genome shotgun (WGS) entry which is preliminary data.</text>
</comment>
<evidence type="ECO:0000313" key="1">
    <source>
        <dbReference type="EMBL" id="KAF8701588.1"/>
    </source>
</evidence>
<protein>
    <submittedName>
        <fullName evidence="1">Uncharacterized protein</fullName>
    </submittedName>
</protein>
<proteinExistence type="predicted"/>
<keyword evidence="2" id="KW-1185">Reference proteome</keyword>
<reference evidence="1" key="1">
    <citation type="submission" date="2020-07" db="EMBL/GenBank/DDBJ databases">
        <title>Genome sequence and genetic diversity analysis of an under-domesticated orphan crop, white fonio (Digitaria exilis).</title>
        <authorList>
            <person name="Bennetzen J.L."/>
            <person name="Chen S."/>
            <person name="Ma X."/>
            <person name="Wang X."/>
            <person name="Yssel A.E.J."/>
            <person name="Chaluvadi S.R."/>
            <person name="Johnson M."/>
            <person name="Gangashetty P."/>
            <person name="Hamidou F."/>
            <person name="Sanogo M.D."/>
            <person name="Zwaenepoel A."/>
            <person name="Wallace J."/>
            <person name="Van De Peer Y."/>
            <person name="Van Deynze A."/>
        </authorList>
    </citation>
    <scope>NUCLEOTIDE SEQUENCE</scope>
    <source>
        <tissue evidence="1">Leaves</tissue>
    </source>
</reference>
<dbReference type="EMBL" id="JACEFO010001801">
    <property type="protein sequence ID" value="KAF8701588.1"/>
    <property type="molecule type" value="Genomic_DNA"/>
</dbReference>
<dbReference type="OrthoDB" id="408631at2759"/>
<sequence>MAHEEPQPGHPLCPSDGVATRDVIIDPGTGMSNFPLIVYYHGGAFSKLFHRYAATLSSWAGTPSSPEHPIPEMLWSAYSGGHTQLGVRAKCGAAAPTCSAPRAARSGDHYLSPATTTCMNVLLACRTNVRPRTKPEPNGAKAP</sequence>
<dbReference type="Proteomes" id="UP000636709">
    <property type="component" value="Unassembled WGS sequence"/>
</dbReference>
<organism evidence="1 2">
    <name type="scientific">Digitaria exilis</name>
    <dbReference type="NCBI Taxonomy" id="1010633"/>
    <lineage>
        <taxon>Eukaryota</taxon>
        <taxon>Viridiplantae</taxon>
        <taxon>Streptophyta</taxon>
        <taxon>Embryophyta</taxon>
        <taxon>Tracheophyta</taxon>
        <taxon>Spermatophyta</taxon>
        <taxon>Magnoliopsida</taxon>
        <taxon>Liliopsida</taxon>
        <taxon>Poales</taxon>
        <taxon>Poaceae</taxon>
        <taxon>PACMAD clade</taxon>
        <taxon>Panicoideae</taxon>
        <taxon>Panicodae</taxon>
        <taxon>Paniceae</taxon>
        <taxon>Anthephorinae</taxon>
        <taxon>Digitaria</taxon>
    </lineage>
</organism>
<evidence type="ECO:0000313" key="2">
    <source>
        <dbReference type="Proteomes" id="UP000636709"/>
    </source>
</evidence>
<gene>
    <name evidence="1" type="ORF">HU200_033511</name>
</gene>
<accession>A0A835ENF2</accession>
<dbReference type="AlphaFoldDB" id="A0A835ENF2"/>
<name>A0A835ENF2_9POAL</name>